<name>A0ABT9XWH1_9BACI</name>
<evidence type="ECO:0000256" key="8">
    <source>
        <dbReference type="RuleBase" id="RU362101"/>
    </source>
</evidence>
<evidence type="ECO:0000313" key="9">
    <source>
        <dbReference type="EMBL" id="MDQ0199925.1"/>
    </source>
</evidence>
<dbReference type="PANTHER" id="PTHR31611:SF0">
    <property type="entry name" value="HIGH-AFFINITY NICKEL TRANSPORT PROTEIN NIC1"/>
    <property type="match status" value="1"/>
</dbReference>
<feature type="transmembrane region" description="Helical" evidence="8">
    <location>
        <begin position="204"/>
        <end position="229"/>
    </location>
</feature>
<dbReference type="InterPro" id="IPR004688">
    <property type="entry name" value="Ni/Co_transpt"/>
</dbReference>
<keyword evidence="3 8" id="KW-0813">Transport</keyword>
<feature type="transmembrane region" description="Helical" evidence="8">
    <location>
        <begin position="48"/>
        <end position="68"/>
    </location>
</feature>
<organism evidence="9 10">
    <name type="scientific">Neobacillus ginsengisoli</name>
    <dbReference type="NCBI Taxonomy" id="904295"/>
    <lineage>
        <taxon>Bacteria</taxon>
        <taxon>Bacillati</taxon>
        <taxon>Bacillota</taxon>
        <taxon>Bacilli</taxon>
        <taxon>Bacillales</taxon>
        <taxon>Bacillaceae</taxon>
        <taxon>Neobacillus</taxon>
    </lineage>
</organism>
<keyword evidence="4" id="KW-0533">Nickel</keyword>
<dbReference type="PANTHER" id="PTHR31611">
    <property type="entry name" value="HIGH-AFFINITY NICKEL TRANSPORT PROTEIN NIC1"/>
    <property type="match status" value="1"/>
</dbReference>
<feature type="transmembrane region" description="Helical" evidence="8">
    <location>
        <begin position="80"/>
        <end position="101"/>
    </location>
</feature>
<accession>A0ABT9XWH1</accession>
<feature type="transmembrane region" description="Helical" evidence="8">
    <location>
        <begin position="235"/>
        <end position="253"/>
    </location>
</feature>
<evidence type="ECO:0000256" key="1">
    <source>
        <dbReference type="ARBA" id="ARBA00004127"/>
    </source>
</evidence>
<keyword evidence="5 8" id="KW-0812">Transmembrane</keyword>
<evidence type="ECO:0000256" key="7">
    <source>
        <dbReference type="ARBA" id="ARBA00023136"/>
    </source>
</evidence>
<keyword evidence="10" id="KW-1185">Reference proteome</keyword>
<keyword evidence="7 8" id="KW-0472">Membrane</keyword>
<evidence type="ECO:0000256" key="2">
    <source>
        <dbReference type="ARBA" id="ARBA00010892"/>
    </source>
</evidence>
<comment type="similarity">
    <text evidence="2 8">Belongs to the NiCoT transporter (TC 2.A.52) family.</text>
</comment>
<dbReference type="Pfam" id="PF03824">
    <property type="entry name" value="NicO"/>
    <property type="match status" value="1"/>
</dbReference>
<evidence type="ECO:0000313" key="10">
    <source>
        <dbReference type="Proteomes" id="UP001224122"/>
    </source>
</evidence>
<proteinExistence type="inferred from homology"/>
<keyword evidence="6 8" id="KW-1133">Transmembrane helix</keyword>
<dbReference type="RefSeq" id="WP_307409316.1">
    <property type="nucleotide sequence ID" value="NZ_JAUSTW010000005.1"/>
</dbReference>
<comment type="caution">
    <text evidence="9">The sequence shown here is derived from an EMBL/GenBank/DDBJ whole genome shotgun (WGS) entry which is preliminary data.</text>
</comment>
<protein>
    <recommendedName>
        <fullName evidence="8">Nickel/cobalt efflux system</fullName>
    </recommendedName>
</protein>
<dbReference type="EMBL" id="JAUSTW010000005">
    <property type="protein sequence ID" value="MDQ0199925.1"/>
    <property type="molecule type" value="Genomic_DNA"/>
</dbReference>
<feature type="transmembrane region" description="Helical" evidence="8">
    <location>
        <begin position="122"/>
        <end position="143"/>
    </location>
</feature>
<comment type="subcellular location">
    <subcellularLocation>
        <location evidence="8">Cell membrane</location>
        <topology evidence="8">Multi-pass membrane protein</topology>
    </subcellularLocation>
    <subcellularLocation>
        <location evidence="1">Endomembrane system</location>
        <topology evidence="1">Multi-pass membrane protein</topology>
    </subcellularLocation>
</comment>
<evidence type="ECO:0000256" key="6">
    <source>
        <dbReference type="ARBA" id="ARBA00022989"/>
    </source>
</evidence>
<sequence>METVSLYLLVFVLGLRHGLDADHLAFIDGQTRYNWRMGSRFARWVGTLFSFGHGGMVAVTAGILGVVMKNFSFPAYFDNFASWVSIISLFLIGTLNTYNLLRTRNNNEEFQLSGLKGKFIPKVAKGTTNPFLIILVGALFALAAETVSQTAVWSLAASNSGKYTPLILGLVFMFGMMITDTIDSMIVYKMVNQSSKLGQAASRLMGWVIVFLAYGVSIYLAFTFFNPWAELDFEIVGIILFIFLVSSFIFVSVRSKRQNVEINTTN</sequence>
<feature type="transmembrane region" description="Helical" evidence="8">
    <location>
        <begin position="163"/>
        <end position="183"/>
    </location>
</feature>
<dbReference type="Proteomes" id="UP001224122">
    <property type="component" value="Unassembled WGS sequence"/>
</dbReference>
<reference evidence="9 10" key="1">
    <citation type="submission" date="2023-07" db="EMBL/GenBank/DDBJ databases">
        <title>Genomic Encyclopedia of Type Strains, Phase IV (KMG-IV): sequencing the most valuable type-strain genomes for metagenomic binning, comparative biology and taxonomic classification.</title>
        <authorList>
            <person name="Goeker M."/>
        </authorList>
    </citation>
    <scope>NUCLEOTIDE SEQUENCE [LARGE SCALE GENOMIC DNA]</scope>
    <source>
        <strain evidence="9 10">DSM 27594</strain>
    </source>
</reference>
<evidence type="ECO:0000256" key="5">
    <source>
        <dbReference type="ARBA" id="ARBA00022692"/>
    </source>
</evidence>
<dbReference type="InterPro" id="IPR011541">
    <property type="entry name" value="Ni/Co_transpt_high_affinity"/>
</dbReference>
<evidence type="ECO:0000256" key="3">
    <source>
        <dbReference type="ARBA" id="ARBA00022448"/>
    </source>
</evidence>
<gene>
    <name evidence="9" type="ORF">J2S10_003108</name>
</gene>
<evidence type="ECO:0000256" key="4">
    <source>
        <dbReference type="ARBA" id="ARBA00022596"/>
    </source>
</evidence>